<comment type="subcellular location">
    <subcellularLocation>
        <location evidence="1">Membrane</location>
    </subcellularLocation>
</comment>
<dbReference type="InterPro" id="IPR000008">
    <property type="entry name" value="C2_dom"/>
</dbReference>
<dbReference type="SMART" id="SM00239">
    <property type="entry name" value="C2"/>
    <property type="match status" value="1"/>
</dbReference>
<feature type="compositionally biased region" description="Basic and acidic residues" evidence="6">
    <location>
        <begin position="729"/>
        <end position="739"/>
    </location>
</feature>
<dbReference type="Gene3D" id="2.60.40.150">
    <property type="entry name" value="C2 domain"/>
    <property type="match status" value="1"/>
</dbReference>
<evidence type="ECO:0008006" key="12">
    <source>
        <dbReference type="Google" id="ProtNLM"/>
    </source>
</evidence>
<dbReference type="CDD" id="cd00030">
    <property type="entry name" value="C2"/>
    <property type="match status" value="1"/>
</dbReference>
<evidence type="ECO:0000256" key="4">
    <source>
        <dbReference type="ARBA" id="ARBA00023121"/>
    </source>
</evidence>
<evidence type="ECO:0000256" key="5">
    <source>
        <dbReference type="ARBA" id="ARBA00023136"/>
    </source>
</evidence>
<evidence type="ECO:0000259" key="8">
    <source>
        <dbReference type="PROSITE" id="PS50004"/>
    </source>
</evidence>
<dbReference type="EMBL" id="BFEA01000221">
    <property type="protein sequence ID" value="GBG75291.1"/>
    <property type="molecule type" value="Genomic_DNA"/>
</dbReference>
<dbReference type="OrthoDB" id="1029639at2759"/>
<dbReference type="PROSITE" id="PS50004">
    <property type="entry name" value="C2"/>
    <property type="match status" value="1"/>
</dbReference>
<feature type="compositionally biased region" description="Low complexity" evidence="6">
    <location>
        <begin position="75"/>
        <end position="101"/>
    </location>
</feature>
<keyword evidence="2" id="KW-0813">Transport</keyword>
<evidence type="ECO:0000313" key="11">
    <source>
        <dbReference type="Proteomes" id="UP000265515"/>
    </source>
</evidence>
<name>A0A388KZ26_CHABU</name>
<dbReference type="GO" id="GO:0016020">
    <property type="term" value="C:membrane"/>
    <property type="evidence" value="ECO:0007669"/>
    <property type="project" value="UniProtKB-SubCell"/>
</dbReference>
<feature type="region of interest" description="Disordered" evidence="6">
    <location>
        <begin position="71"/>
        <end position="132"/>
    </location>
</feature>
<dbReference type="SUPFAM" id="SSF49562">
    <property type="entry name" value="C2 domain (Calcium/lipid-binding domain, CaLB)"/>
    <property type="match status" value="1"/>
</dbReference>
<dbReference type="GO" id="GO:0006869">
    <property type="term" value="P:lipid transport"/>
    <property type="evidence" value="ECO:0007669"/>
    <property type="project" value="UniProtKB-KW"/>
</dbReference>
<evidence type="ECO:0000256" key="1">
    <source>
        <dbReference type="ARBA" id="ARBA00004370"/>
    </source>
</evidence>
<reference evidence="10 11" key="1">
    <citation type="journal article" date="2018" name="Cell">
        <title>The Chara Genome: Secondary Complexity and Implications for Plant Terrestrialization.</title>
        <authorList>
            <person name="Nishiyama T."/>
            <person name="Sakayama H."/>
            <person name="Vries J.D."/>
            <person name="Buschmann H."/>
            <person name="Saint-Marcoux D."/>
            <person name="Ullrich K.K."/>
            <person name="Haas F.B."/>
            <person name="Vanderstraeten L."/>
            <person name="Becker D."/>
            <person name="Lang D."/>
            <person name="Vosolsobe S."/>
            <person name="Rombauts S."/>
            <person name="Wilhelmsson P.K.I."/>
            <person name="Janitza P."/>
            <person name="Kern R."/>
            <person name="Heyl A."/>
            <person name="Rumpler F."/>
            <person name="Villalobos L.I.A.C."/>
            <person name="Clay J.M."/>
            <person name="Skokan R."/>
            <person name="Toyoda A."/>
            <person name="Suzuki Y."/>
            <person name="Kagoshima H."/>
            <person name="Schijlen E."/>
            <person name="Tajeshwar N."/>
            <person name="Catarino B."/>
            <person name="Hetherington A.J."/>
            <person name="Saltykova A."/>
            <person name="Bonnot C."/>
            <person name="Breuninger H."/>
            <person name="Symeonidi A."/>
            <person name="Radhakrishnan G.V."/>
            <person name="Van Nieuwerburgh F."/>
            <person name="Deforce D."/>
            <person name="Chang C."/>
            <person name="Karol K.G."/>
            <person name="Hedrich R."/>
            <person name="Ulvskov P."/>
            <person name="Glockner G."/>
            <person name="Delwiche C.F."/>
            <person name="Petrasek J."/>
            <person name="Van de Peer Y."/>
            <person name="Friml J."/>
            <person name="Beilby M."/>
            <person name="Dolan L."/>
            <person name="Kohara Y."/>
            <person name="Sugano S."/>
            <person name="Fujiyama A."/>
            <person name="Delaux P.-M."/>
            <person name="Quint M."/>
            <person name="TheiBen G."/>
            <person name="Hagemann M."/>
            <person name="Harholt J."/>
            <person name="Dunand C."/>
            <person name="Zachgo S."/>
            <person name="Langdale J."/>
            <person name="Maumus F."/>
            <person name="Straeten D.V.D."/>
            <person name="Gould S.B."/>
            <person name="Rensing S.A."/>
        </authorList>
    </citation>
    <scope>NUCLEOTIDE SEQUENCE [LARGE SCALE GENOMIC DNA]</scope>
    <source>
        <strain evidence="10 11">S276</strain>
    </source>
</reference>
<dbReference type="InterPro" id="IPR031468">
    <property type="entry name" value="SMP_LBD"/>
</dbReference>
<feature type="region of interest" description="Disordered" evidence="6">
    <location>
        <begin position="1"/>
        <end position="58"/>
    </location>
</feature>
<feature type="region of interest" description="Disordered" evidence="6">
    <location>
        <begin position="916"/>
        <end position="941"/>
    </location>
</feature>
<feature type="domain" description="C2" evidence="8">
    <location>
        <begin position="478"/>
        <end position="602"/>
    </location>
</feature>
<dbReference type="Proteomes" id="UP000265515">
    <property type="component" value="Unassembled WGS sequence"/>
</dbReference>
<feature type="compositionally biased region" description="Basic residues" evidence="6">
    <location>
        <begin position="108"/>
        <end position="120"/>
    </location>
</feature>
<evidence type="ECO:0000256" key="2">
    <source>
        <dbReference type="ARBA" id="ARBA00022448"/>
    </source>
</evidence>
<keyword evidence="3" id="KW-0445">Lipid transport</keyword>
<evidence type="ECO:0000256" key="3">
    <source>
        <dbReference type="ARBA" id="ARBA00023055"/>
    </source>
</evidence>
<dbReference type="InterPro" id="IPR035892">
    <property type="entry name" value="C2_domain_sf"/>
</dbReference>
<evidence type="ECO:0000313" key="10">
    <source>
        <dbReference type="EMBL" id="GBG75291.1"/>
    </source>
</evidence>
<feature type="region of interest" description="Disordered" evidence="6">
    <location>
        <begin position="957"/>
        <end position="1014"/>
    </location>
</feature>
<dbReference type="GO" id="GO:0008289">
    <property type="term" value="F:lipid binding"/>
    <property type="evidence" value="ECO:0007669"/>
    <property type="project" value="UniProtKB-KW"/>
</dbReference>
<dbReference type="Gramene" id="GBG75291">
    <property type="protein sequence ID" value="GBG75291"/>
    <property type="gene ID" value="CBR_g19924"/>
</dbReference>
<keyword evidence="4" id="KW-0446">Lipid-binding</keyword>
<keyword evidence="7" id="KW-0812">Transmembrane</keyword>
<sequence>MALLPPLSRAAVVTGSVPAPTPTPSSSAGRPSAPTRVLPKHQALTPAGGRPPRGRLSPLASCPTWNIVGGLRNPSQSTSSSSCTDGGLSSRLPSSVASEVSGEGGERRSRRNGRRRRQRHVSASPRAMEEEEAGGRQIVMVRGVSGLMTVIEEGMCGEMSPGLQADRYTTTVKYASSPTPSPTWHLPVEGRARDVAFASLGASATLAMTLLFSWIGTMVGYEHPALSSAAIRGDGRGSGAPGGAGAGGAAGGVGIGGAAAPPSAAMPETDAGRKESVEWVNMVLHKVWKVYRRSLETWLVGLLQPAIDKLPKPDYVKRVKIMEFSLDYEPLSVRNVQRRASRRANDLQYHVGLRYTGGARCLLSLTLKKGAFETEVPVGVYDLDVDAELWVKLRLAPVKPYIGTVSLAFVRLPTIKLVLAPFRIVNLFAIPFLSRFLSKLLTIDLPKLFVLPRHITFDFLPHDVSNISPNIMDLVRNEMPSPTVGSVEQTEANEAFVGELSVTLCEGRNLPIRGLTGWSNPYCTLGLGTQIMESKRNNETSAPAGRRDPVWNQDFQFLVEDPKRQFLMVRIRDSSLTLNPNIGFCKIPIWKFQDCVPVNLWVPLKREGPIGVHRVPGELRLQLTYKSFVDEEEKNNAAALDHPAPYIKVYGKEEDKIESGEESVCNESDCDLLEQEENAQNERGERPSVPLKTAAVRSADGEYMGKKDNVQGEAQYLEDSDDDDVVQTRGKEGGDELRDVSASVKPRVNNRVVNGKRSPGMPVEQTTTNWGVAEGAVNGKRTPGVPFEQMATSRGEVKERIVNGKRPPGVLVDHMTMDRGVVREGVVNGKRAVGVVGLRERGSSSVNGGGDGGVSSVGTSYDGEDARPWQGRLDQLVGHGGSHVRDSVGEEAMPSGLSDTEYTFRERIRAVSMMDAEEGRGDGHQQVGFTKRGARSSTTQKKVATLHEELKSANMVLRSWQRGWQRDPEPGGGAGKMIGEGPTPPGDDSKLSTGNQHQHSSRPSQAEQKGSNAEKGEMVAVLMGALLGSASGPSSELVWVGIATAAMLALAFTLHSSGLVK</sequence>
<keyword evidence="5 7" id="KW-0472">Membrane</keyword>
<evidence type="ECO:0000256" key="7">
    <source>
        <dbReference type="SAM" id="Phobius"/>
    </source>
</evidence>
<feature type="domain" description="SMP-LTD" evidence="9">
    <location>
        <begin position="273"/>
        <end position="460"/>
    </location>
</feature>
<keyword evidence="7" id="KW-1133">Transmembrane helix</keyword>
<protein>
    <recommendedName>
        <fullName evidence="12">C2 domain-containing protein</fullName>
    </recommendedName>
</protein>
<keyword evidence="11" id="KW-1185">Reference proteome</keyword>
<evidence type="ECO:0000259" key="9">
    <source>
        <dbReference type="PROSITE" id="PS51847"/>
    </source>
</evidence>
<dbReference type="CDD" id="cd21669">
    <property type="entry name" value="SMP_SF"/>
    <property type="match status" value="1"/>
</dbReference>
<dbReference type="AlphaFoldDB" id="A0A388KZ26"/>
<feature type="compositionally biased region" description="Low complexity" evidence="6">
    <location>
        <begin position="10"/>
        <end position="36"/>
    </location>
</feature>
<gene>
    <name evidence="10" type="ORF">CBR_g19924</name>
</gene>
<accession>A0A388KZ26</accession>
<dbReference type="PANTHER" id="PTHR47261:SF4">
    <property type="entry name" value="C2 DOMAIN-CONTAINING PROTEIN"/>
    <property type="match status" value="1"/>
</dbReference>
<feature type="region of interest" description="Disordered" evidence="6">
    <location>
        <begin position="718"/>
        <end position="739"/>
    </location>
</feature>
<proteinExistence type="predicted"/>
<dbReference type="PROSITE" id="PS51847">
    <property type="entry name" value="SMP"/>
    <property type="match status" value="1"/>
</dbReference>
<comment type="caution">
    <text evidence="10">The sequence shown here is derived from an EMBL/GenBank/DDBJ whole genome shotgun (WGS) entry which is preliminary data.</text>
</comment>
<dbReference type="STRING" id="69332.A0A388KZ26"/>
<feature type="transmembrane region" description="Helical" evidence="7">
    <location>
        <begin position="1037"/>
        <end position="1060"/>
    </location>
</feature>
<organism evidence="10 11">
    <name type="scientific">Chara braunii</name>
    <name type="common">Braun's stonewort</name>
    <dbReference type="NCBI Taxonomy" id="69332"/>
    <lineage>
        <taxon>Eukaryota</taxon>
        <taxon>Viridiplantae</taxon>
        <taxon>Streptophyta</taxon>
        <taxon>Charophyceae</taxon>
        <taxon>Charales</taxon>
        <taxon>Characeae</taxon>
        <taxon>Chara</taxon>
    </lineage>
</organism>
<dbReference type="Pfam" id="PF00168">
    <property type="entry name" value="C2"/>
    <property type="match status" value="1"/>
</dbReference>
<evidence type="ECO:0000256" key="6">
    <source>
        <dbReference type="SAM" id="MobiDB-lite"/>
    </source>
</evidence>
<dbReference type="PANTHER" id="PTHR47261">
    <property type="entry name" value="CALCIUM-DEPENDENT LIPID-BINDING (CALB DOMAIN) FAMILY PROTEIN"/>
    <property type="match status" value="1"/>
</dbReference>
<feature type="compositionally biased region" description="Polar residues" evidence="6">
    <location>
        <begin position="991"/>
        <end position="1011"/>
    </location>
</feature>